<keyword evidence="3 6" id="KW-0812">Transmembrane</keyword>
<accession>A0A7R9VVQ9</accession>
<evidence type="ECO:0000256" key="4">
    <source>
        <dbReference type="ARBA" id="ARBA00022989"/>
    </source>
</evidence>
<reference evidence="8" key="1">
    <citation type="submission" date="2021-01" db="EMBL/GenBank/DDBJ databases">
        <authorList>
            <person name="Corre E."/>
            <person name="Pelletier E."/>
            <person name="Niang G."/>
            <person name="Scheremetjew M."/>
            <person name="Finn R."/>
            <person name="Kale V."/>
            <person name="Holt S."/>
            <person name="Cochrane G."/>
            <person name="Meng A."/>
            <person name="Brown T."/>
            <person name="Cohen L."/>
        </authorList>
    </citation>
    <scope>NUCLEOTIDE SEQUENCE</scope>
    <source>
        <strain evidence="8">CCMP147</strain>
    </source>
</reference>
<evidence type="ECO:0000256" key="2">
    <source>
        <dbReference type="ARBA" id="ARBA00006779"/>
    </source>
</evidence>
<keyword evidence="5 6" id="KW-0472">Membrane</keyword>
<evidence type="ECO:0000256" key="5">
    <source>
        <dbReference type="ARBA" id="ARBA00023136"/>
    </source>
</evidence>
<feature type="transmembrane region" description="Helical" evidence="6">
    <location>
        <begin position="214"/>
        <end position="237"/>
    </location>
</feature>
<feature type="transmembrane region" description="Helical" evidence="6">
    <location>
        <begin position="185"/>
        <end position="208"/>
    </location>
</feature>
<evidence type="ECO:0000259" key="7">
    <source>
        <dbReference type="Pfam" id="PF06454"/>
    </source>
</evidence>
<name>A0A7R9VVQ9_9STRA</name>
<dbReference type="PANTHER" id="PTHR31142">
    <property type="entry name" value="TOBAMOVIRUS MULTIPLICATION PROTEIN 1-LIKE ISOFORM X1"/>
    <property type="match status" value="1"/>
</dbReference>
<gene>
    <name evidence="8" type="ORF">TDUB1175_LOCUS7862</name>
</gene>
<dbReference type="GO" id="GO:0012505">
    <property type="term" value="C:endomembrane system"/>
    <property type="evidence" value="ECO:0007669"/>
    <property type="project" value="UniProtKB-SubCell"/>
</dbReference>
<dbReference type="InterPro" id="IPR009457">
    <property type="entry name" value="THH1/TOM1/TOM3_dom"/>
</dbReference>
<organism evidence="8">
    <name type="scientific">Pseudictyota dubia</name>
    <dbReference type="NCBI Taxonomy" id="2749911"/>
    <lineage>
        <taxon>Eukaryota</taxon>
        <taxon>Sar</taxon>
        <taxon>Stramenopiles</taxon>
        <taxon>Ochrophyta</taxon>
        <taxon>Bacillariophyta</taxon>
        <taxon>Mediophyceae</taxon>
        <taxon>Biddulphiophycidae</taxon>
        <taxon>Eupodiscales</taxon>
        <taxon>Odontellaceae</taxon>
        <taxon>Pseudictyota</taxon>
    </lineage>
</organism>
<proteinExistence type="inferred from homology"/>
<feature type="transmembrane region" description="Helical" evidence="6">
    <location>
        <begin position="146"/>
        <end position="164"/>
    </location>
</feature>
<comment type="subcellular location">
    <subcellularLocation>
        <location evidence="1">Endomembrane system</location>
        <topology evidence="1">Multi-pass membrane protein</topology>
    </subcellularLocation>
</comment>
<dbReference type="Pfam" id="PF06454">
    <property type="entry name" value="THH1_TOM1-3_dom"/>
    <property type="match status" value="1"/>
</dbReference>
<evidence type="ECO:0000256" key="6">
    <source>
        <dbReference type="SAM" id="Phobius"/>
    </source>
</evidence>
<feature type="domain" description="THH1/TOM1/TOM3" evidence="7">
    <location>
        <begin position="50"/>
        <end position="316"/>
    </location>
</feature>
<feature type="transmembrane region" description="Helical" evidence="6">
    <location>
        <begin position="38"/>
        <end position="57"/>
    </location>
</feature>
<feature type="transmembrane region" description="Helical" evidence="6">
    <location>
        <begin position="258"/>
        <end position="281"/>
    </location>
</feature>
<evidence type="ECO:0000256" key="1">
    <source>
        <dbReference type="ARBA" id="ARBA00004127"/>
    </source>
</evidence>
<feature type="transmembrane region" description="Helical" evidence="6">
    <location>
        <begin position="77"/>
        <end position="99"/>
    </location>
</feature>
<protein>
    <recommendedName>
        <fullName evidence="7">THH1/TOM1/TOM3 domain-containing protein</fullName>
    </recommendedName>
</protein>
<feature type="transmembrane region" description="Helical" evidence="6">
    <location>
        <begin position="293"/>
        <end position="316"/>
    </location>
</feature>
<evidence type="ECO:0000256" key="3">
    <source>
        <dbReference type="ARBA" id="ARBA00022692"/>
    </source>
</evidence>
<dbReference type="PANTHER" id="PTHR31142:SF3">
    <property type="entry name" value="THH1_TOM1_TOM3 DOMAIN-CONTAINING PROTEIN"/>
    <property type="match status" value="1"/>
</dbReference>
<dbReference type="AlphaFoldDB" id="A0A7R9VVQ9"/>
<evidence type="ECO:0000313" key="8">
    <source>
        <dbReference type="EMBL" id="CAD8306361.1"/>
    </source>
</evidence>
<comment type="similarity">
    <text evidence="2">Belongs to the plant tobamovirus multiplication TOM1 protein family.</text>
</comment>
<dbReference type="EMBL" id="HBED01015800">
    <property type="protein sequence ID" value="CAD8306361.1"/>
    <property type="molecule type" value="Transcribed_RNA"/>
</dbReference>
<dbReference type="InterPro" id="IPR040226">
    <property type="entry name" value="THH1/TOM1/TOM3"/>
</dbReference>
<sequence>MGTWGISSRDGPAQESVSGEVRMQVRDDGPGVTVTLDFLTVALLLSSVLYMFCLVLATRKLAFLNRVSGRELSTKKLLVLSVGLVCAIRIMSFIGVAAMDIANVRAHYSLKPTSTTDRNGSSTARMDRNQKFYDAAFTVMFDLPNVVVVSTFVLLTLVWAECFLQSRFHTESAAKWQMRWLTGYMLFNALLYGTQIILYVLVILPVTAKIVRTVLYALSTGINFAAVVLVLGLYIYLSLSFSGFPFRSIHLKESLRKISNVMALWSLSRVVWGSAMLVIYMKNVELLQDSKTPVVSAVVLFFLFLFCEITPIVVMLDYSYMNMVGFESGASRDMNALASGQNPMPAEVIETGNGDVGNGRGWEEEANAGDLHGDLYGIYASSNEEPLLQEDGR</sequence>
<keyword evidence="4 6" id="KW-1133">Transmembrane helix</keyword>